<organism evidence="1 2">
    <name type="scientific">Sporosarcina limicola</name>
    <dbReference type="NCBI Taxonomy" id="34101"/>
    <lineage>
        <taxon>Bacteria</taxon>
        <taxon>Bacillati</taxon>
        <taxon>Bacillota</taxon>
        <taxon>Bacilli</taxon>
        <taxon>Bacillales</taxon>
        <taxon>Caryophanaceae</taxon>
        <taxon>Sporosarcina</taxon>
    </lineage>
</organism>
<reference evidence="1" key="1">
    <citation type="submission" date="2020-10" db="EMBL/GenBank/DDBJ databases">
        <title>Genomic Encyclopedia of Type Strains, Phase IV (KMG-IV): sequencing the most valuable type-strain genomes for metagenomic binning, comparative biology and taxonomic classification.</title>
        <authorList>
            <person name="Goeker M."/>
        </authorList>
    </citation>
    <scope>NUCLEOTIDE SEQUENCE</scope>
    <source>
        <strain evidence="1">DSM 13886</strain>
    </source>
</reference>
<evidence type="ECO:0000313" key="1">
    <source>
        <dbReference type="EMBL" id="MBE1556642.1"/>
    </source>
</evidence>
<gene>
    <name evidence="1" type="ORF">H4683_003767</name>
</gene>
<dbReference type="Proteomes" id="UP000658225">
    <property type="component" value="Unassembled WGS sequence"/>
</dbReference>
<protein>
    <submittedName>
        <fullName evidence="1">Uncharacterized protein</fullName>
    </submittedName>
</protein>
<proteinExistence type="predicted"/>
<accession>A0A927MP12</accession>
<dbReference type="AlphaFoldDB" id="A0A927MP12"/>
<comment type="caution">
    <text evidence="1">The sequence shown here is derived from an EMBL/GenBank/DDBJ whole genome shotgun (WGS) entry which is preliminary data.</text>
</comment>
<dbReference type="EMBL" id="JADBEL010000031">
    <property type="protein sequence ID" value="MBE1556642.1"/>
    <property type="molecule type" value="Genomic_DNA"/>
</dbReference>
<name>A0A927MP12_9BACL</name>
<sequence length="30" mass="3513">MDFVDDCTILFNFSFYSAWSHLLIALSRLS</sequence>
<keyword evidence="2" id="KW-1185">Reference proteome</keyword>
<evidence type="ECO:0000313" key="2">
    <source>
        <dbReference type="Proteomes" id="UP000658225"/>
    </source>
</evidence>